<proteinExistence type="predicted"/>
<protein>
    <submittedName>
        <fullName evidence="1">Uncharacterized protein</fullName>
    </submittedName>
</protein>
<gene>
    <name evidence="1" type="ORF">PPENT_87.1.T1160016</name>
</gene>
<dbReference type="EMBL" id="CAJJDO010000116">
    <property type="protein sequence ID" value="CAD8197605.1"/>
    <property type="molecule type" value="Genomic_DNA"/>
</dbReference>
<organism evidence="1 2">
    <name type="scientific">Paramecium pentaurelia</name>
    <dbReference type="NCBI Taxonomy" id="43138"/>
    <lineage>
        <taxon>Eukaryota</taxon>
        <taxon>Sar</taxon>
        <taxon>Alveolata</taxon>
        <taxon>Ciliophora</taxon>
        <taxon>Intramacronucleata</taxon>
        <taxon>Oligohymenophorea</taxon>
        <taxon>Peniculida</taxon>
        <taxon>Parameciidae</taxon>
        <taxon>Paramecium</taxon>
    </lineage>
</organism>
<keyword evidence="2" id="KW-1185">Reference proteome</keyword>
<evidence type="ECO:0000313" key="2">
    <source>
        <dbReference type="Proteomes" id="UP000689195"/>
    </source>
</evidence>
<reference evidence="1" key="1">
    <citation type="submission" date="2021-01" db="EMBL/GenBank/DDBJ databases">
        <authorList>
            <consortium name="Genoscope - CEA"/>
            <person name="William W."/>
        </authorList>
    </citation>
    <scope>NUCLEOTIDE SEQUENCE</scope>
</reference>
<name>A0A8S1X9A5_9CILI</name>
<evidence type="ECO:0000313" key="1">
    <source>
        <dbReference type="EMBL" id="CAD8197605.1"/>
    </source>
</evidence>
<dbReference type="Proteomes" id="UP000689195">
    <property type="component" value="Unassembled WGS sequence"/>
</dbReference>
<sequence>MIELTLKDFNGDDDPFKKENNIITPLLVTFKNCLRKSNSFVFKQCKTIQN</sequence>
<dbReference type="AlphaFoldDB" id="A0A8S1X9A5"/>
<accession>A0A8S1X9A5</accession>
<dbReference type="OrthoDB" id="322543at2759"/>
<comment type="caution">
    <text evidence="1">The sequence shown here is derived from an EMBL/GenBank/DDBJ whole genome shotgun (WGS) entry which is preliminary data.</text>
</comment>